<accession>A0A0A9EPS6</accession>
<reference evidence="1" key="1">
    <citation type="submission" date="2014-09" db="EMBL/GenBank/DDBJ databases">
        <authorList>
            <person name="Magalhaes I.L.F."/>
            <person name="Oliveira U."/>
            <person name="Santos F.R."/>
            <person name="Vidigal T.H.D.A."/>
            <person name="Brescovit A.D."/>
            <person name="Santos A.J."/>
        </authorList>
    </citation>
    <scope>NUCLEOTIDE SEQUENCE</scope>
    <source>
        <tissue evidence="1">Shoot tissue taken approximately 20 cm above the soil surface</tissue>
    </source>
</reference>
<dbReference type="AlphaFoldDB" id="A0A0A9EPS6"/>
<dbReference type="EMBL" id="GBRH01196897">
    <property type="protein sequence ID" value="JAE00999.1"/>
    <property type="molecule type" value="Transcribed_RNA"/>
</dbReference>
<evidence type="ECO:0000313" key="1">
    <source>
        <dbReference type="EMBL" id="JAE00999.1"/>
    </source>
</evidence>
<name>A0A0A9EPS6_ARUDO</name>
<organism evidence="1">
    <name type="scientific">Arundo donax</name>
    <name type="common">Giant reed</name>
    <name type="synonym">Donax arundinaceus</name>
    <dbReference type="NCBI Taxonomy" id="35708"/>
    <lineage>
        <taxon>Eukaryota</taxon>
        <taxon>Viridiplantae</taxon>
        <taxon>Streptophyta</taxon>
        <taxon>Embryophyta</taxon>
        <taxon>Tracheophyta</taxon>
        <taxon>Spermatophyta</taxon>
        <taxon>Magnoliopsida</taxon>
        <taxon>Liliopsida</taxon>
        <taxon>Poales</taxon>
        <taxon>Poaceae</taxon>
        <taxon>PACMAD clade</taxon>
        <taxon>Arundinoideae</taxon>
        <taxon>Arundineae</taxon>
        <taxon>Arundo</taxon>
    </lineage>
</organism>
<sequence length="52" mass="5846">MLQWIDQTVSPLTSLSEQHSQYYISSGNSLLAIRCSFRADATDMQLSYMTGV</sequence>
<protein>
    <submittedName>
        <fullName evidence="1">Uncharacterized protein</fullName>
    </submittedName>
</protein>
<reference evidence="1" key="2">
    <citation type="journal article" date="2015" name="Data Brief">
        <title>Shoot transcriptome of the giant reed, Arundo donax.</title>
        <authorList>
            <person name="Barrero R.A."/>
            <person name="Guerrero F.D."/>
            <person name="Moolhuijzen P."/>
            <person name="Goolsby J.A."/>
            <person name="Tidwell J."/>
            <person name="Bellgard S.E."/>
            <person name="Bellgard M.I."/>
        </authorList>
    </citation>
    <scope>NUCLEOTIDE SEQUENCE</scope>
    <source>
        <tissue evidence="1">Shoot tissue taken approximately 20 cm above the soil surface</tissue>
    </source>
</reference>
<proteinExistence type="predicted"/>